<dbReference type="RefSeq" id="XP_008713312.1">
    <property type="nucleotide sequence ID" value="XM_008715090.1"/>
</dbReference>
<name>W2SA07_CYPE1</name>
<keyword evidence="2" id="KW-1185">Reference proteome</keyword>
<protein>
    <submittedName>
        <fullName evidence="1">Uncharacterized protein</fullName>
    </submittedName>
</protein>
<sequence length="347" mass="38643">MALEPPATHSITHAEQIKAYKARGAKLERRPLNQGQRNRLGIPLALVGHTAVVTVAIQPFQDDEYPGCIFFAVFVEQINTCIFGKDVQELISERVGKILRHFYSQVTVDVAKALGKARIRPNTSCPCLSSPGSQVSIDPKILVATQHAQRLILSMKRGLEELRKYSADGGILPDYVSGTVSTRSVEPSDRGRSTGLSYEDYRQLFEDQAAEYSAEGAKWQFLAWCSYFSAGTIDSIAHLLPMRSAAESIPVTDDKRTAKTTRKRRRHWTLIINSIVYGLPSRPLSAYVALGVQGYYISAHENLTRAQCNIIAWTVVQEMKQEDWAIQAEKVSLYDPVHCISACTQVE</sequence>
<gene>
    <name evidence="1" type="ORF">HMPREF1541_10419</name>
</gene>
<proteinExistence type="predicted"/>
<dbReference type="AlphaFoldDB" id="W2SA07"/>
<dbReference type="GeneID" id="19977758"/>
<dbReference type="VEuPathDB" id="FungiDB:HMPREF1541_10419"/>
<accession>W2SA07</accession>
<evidence type="ECO:0000313" key="2">
    <source>
        <dbReference type="Proteomes" id="UP000030752"/>
    </source>
</evidence>
<dbReference type="Proteomes" id="UP000030752">
    <property type="component" value="Unassembled WGS sequence"/>
</dbReference>
<organism evidence="1 2">
    <name type="scientific">Cyphellophora europaea (strain CBS 101466)</name>
    <name type="common">Phialophora europaea</name>
    <dbReference type="NCBI Taxonomy" id="1220924"/>
    <lineage>
        <taxon>Eukaryota</taxon>
        <taxon>Fungi</taxon>
        <taxon>Dikarya</taxon>
        <taxon>Ascomycota</taxon>
        <taxon>Pezizomycotina</taxon>
        <taxon>Eurotiomycetes</taxon>
        <taxon>Chaetothyriomycetidae</taxon>
        <taxon>Chaetothyriales</taxon>
        <taxon>Cyphellophoraceae</taxon>
        <taxon>Cyphellophora</taxon>
    </lineage>
</organism>
<reference evidence="1 2" key="1">
    <citation type="submission" date="2013-03" db="EMBL/GenBank/DDBJ databases">
        <title>The Genome Sequence of Phialophora europaea CBS 101466.</title>
        <authorList>
            <consortium name="The Broad Institute Genomics Platform"/>
            <person name="Cuomo C."/>
            <person name="de Hoog S."/>
            <person name="Gorbushina A."/>
            <person name="Walker B."/>
            <person name="Young S.K."/>
            <person name="Zeng Q."/>
            <person name="Gargeya S."/>
            <person name="Fitzgerald M."/>
            <person name="Haas B."/>
            <person name="Abouelleil A."/>
            <person name="Allen A.W."/>
            <person name="Alvarado L."/>
            <person name="Arachchi H.M."/>
            <person name="Berlin A.M."/>
            <person name="Chapman S.B."/>
            <person name="Gainer-Dewar J."/>
            <person name="Goldberg J."/>
            <person name="Griggs A."/>
            <person name="Gujja S."/>
            <person name="Hansen M."/>
            <person name="Howarth C."/>
            <person name="Imamovic A."/>
            <person name="Ireland A."/>
            <person name="Larimer J."/>
            <person name="McCowan C."/>
            <person name="Murphy C."/>
            <person name="Pearson M."/>
            <person name="Poon T.W."/>
            <person name="Priest M."/>
            <person name="Roberts A."/>
            <person name="Saif S."/>
            <person name="Shea T."/>
            <person name="Sisk P."/>
            <person name="Sykes S."/>
            <person name="Wortman J."/>
            <person name="Nusbaum C."/>
            <person name="Birren B."/>
        </authorList>
    </citation>
    <scope>NUCLEOTIDE SEQUENCE [LARGE SCALE GENOMIC DNA]</scope>
    <source>
        <strain evidence="1 2">CBS 101466</strain>
    </source>
</reference>
<dbReference type="HOGENOM" id="CLU_799309_0_0_1"/>
<dbReference type="InParanoid" id="W2SA07"/>
<dbReference type="STRING" id="1220924.W2SA07"/>
<dbReference type="EMBL" id="KB822714">
    <property type="protein sequence ID" value="ETN44749.1"/>
    <property type="molecule type" value="Genomic_DNA"/>
</dbReference>
<evidence type="ECO:0000313" key="1">
    <source>
        <dbReference type="EMBL" id="ETN44749.1"/>
    </source>
</evidence>